<dbReference type="EMBL" id="FOIN01000003">
    <property type="protein sequence ID" value="SET18979.1"/>
    <property type="molecule type" value="Genomic_DNA"/>
</dbReference>
<dbReference type="OrthoDB" id="9946089at2"/>
<dbReference type="Pfam" id="PF26595">
    <property type="entry name" value="A_ENA"/>
    <property type="match status" value="1"/>
</dbReference>
<dbReference type="GeneID" id="78287510"/>
<dbReference type="RefSeq" id="WP_092352108.1">
    <property type="nucleotide sequence ID" value="NZ_CAJTPY010000017.1"/>
</dbReference>
<proteinExistence type="predicted"/>
<reference evidence="2" key="1">
    <citation type="submission" date="2016-10" db="EMBL/GenBank/DDBJ databases">
        <authorList>
            <person name="Varghese N."/>
            <person name="Submissions S."/>
        </authorList>
    </citation>
    <scope>NUCLEOTIDE SEQUENCE [LARGE SCALE GENOMIC DNA]</scope>
    <source>
        <strain evidence="2">DSM 1551</strain>
    </source>
</reference>
<evidence type="ECO:0000313" key="2">
    <source>
        <dbReference type="Proteomes" id="UP000198558"/>
    </source>
</evidence>
<evidence type="ECO:0000313" key="1">
    <source>
        <dbReference type="EMBL" id="SET18979.1"/>
    </source>
</evidence>
<gene>
    <name evidence="1" type="ORF">SAMN04489758_10354</name>
</gene>
<name>A0A1I0CH90_9FIRM</name>
<accession>A0A1I0CH90</accession>
<dbReference type="InterPro" id="IPR058705">
    <property type="entry name" value="A_ENA"/>
</dbReference>
<sequence>MESCDNNYCINDCCNDNCCNEDWCNDDWCCDTICCDERCALASIIQSVAMIEASLSSIICAEGLKIKKAVCLANNLNELIRINESVRETIEIISQLEEALKQKAVYAIEALKELKTD</sequence>
<protein>
    <submittedName>
        <fullName evidence="1">Uncharacterized protein</fullName>
    </submittedName>
</protein>
<dbReference type="Proteomes" id="UP000198558">
    <property type="component" value="Unassembled WGS sequence"/>
</dbReference>
<dbReference type="AlphaFoldDB" id="A0A1I0CH90"/>
<organism evidence="1 2">
    <name type="scientific">Thomasclavelia cocleata</name>
    <dbReference type="NCBI Taxonomy" id="69824"/>
    <lineage>
        <taxon>Bacteria</taxon>
        <taxon>Bacillati</taxon>
        <taxon>Bacillota</taxon>
        <taxon>Erysipelotrichia</taxon>
        <taxon>Erysipelotrichales</taxon>
        <taxon>Coprobacillaceae</taxon>
        <taxon>Thomasclavelia</taxon>
    </lineage>
</organism>
<keyword evidence="2" id="KW-1185">Reference proteome</keyword>